<protein>
    <submittedName>
        <fullName evidence="5">Gamma-glutamyltransferase</fullName>
    </submittedName>
</protein>
<dbReference type="PANTHER" id="PTHR43199:SF1">
    <property type="entry name" value="GLUTATHIONE HYDROLASE PROENZYME"/>
    <property type="match status" value="1"/>
</dbReference>
<evidence type="ECO:0000313" key="6">
    <source>
        <dbReference type="Proteomes" id="UP000721844"/>
    </source>
</evidence>
<evidence type="ECO:0000256" key="4">
    <source>
        <dbReference type="ARBA" id="ARBA00023145"/>
    </source>
</evidence>
<dbReference type="InterPro" id="IPR051792">
    <property type="entry name" value="GGT_bact"/>
</dbReference>
<keyword evidence="2" id="KW-0808">Transferase</keyword>
<evidence type="ECO:0000256" key="2">
    <source>
        <dbReference type="ARBA" id="ARBA00022679"/>
    </source>
</evidence>
<gene>
    <name evidence="5" type="ORF">ACELLULO517_09130</name>
</gene>
<evidence type="ECO:0000313" key="5">
    <source>
        <dbReference type="EMBL" id="MCB8880393.1"/>
    </source>
</evidence>
<dbReference type="Gene3D" id="3.60.20.40">
    <property type="match status" value="1"/>
</dbReference>
<sequence length="472" mass="47026">MASLAVSLSGCGMFHNRLPGAGPNPNDAPVPGVAKADWSGVVIADEPLAAEAGREVLANGGTAADAATAVAFALMVTLPSRASLGGGGGCVAFSPFVKTNGVASPETFVFTSPSASTAGSRPAAVPMTARGLLLMQAVYGYTPIQQLIGPAQRMAALGVPVSKALANDLSVVAGPLLADPSARAVFADAAGQPLQAGQTMGQPDLANTLDTLRTQGVAGLYQGDLAQSFSQASAQAGGPISLADLAQAVPLEETPLTLHDGGNVLNFLPDDGGVAAAAAYQQLRKDPANSAGANNAALAVASAYRNGVDQADPKALLKDANLPAGNLPPLAASTSFVTLDGSGAAVACSLTMNNLFGTGRIAPGTGILLAAAPDHGRAPLLSPLLIWNRPTNSTRAVIGATGQEGAPLAAGTAAFDALADRGRAFGTTVPEPGRINGVNCPDRVPGDFKSCVWVTDPRGEGLAIGHIGKKSN</sequence>
<evidence type="ECO:0000256" key="3">
    <source>
        <dbReference type="ARBA" id="ARBA00022801"/>
    </source>
</evidence>
<dbReference type="EMBL" id="JAESVA010000003">
    <property type="protein sequence ID" value="MCB8880393.1"/>
    <property type="molecule type" value="Genomic_DNA"/>
</dbReference>
<name>A0A963Z080_9PROT</name>
<comment type="similarity">
    <text evidence="1">Belongs to the gamma-glutamyltransferase family.</text>
</comment>
<keyword evidence="4" id="KW-0865">Zymogen</keyword>
<organism evidence="5 6">
    <name type="scientific">Acidisoma cellulosilyticum</name>
    <dbReference type="NCBI Taxonomy" id="2802395"/>
    <lineage>
        <taxon>Bacteria</taxon>
        <taxon>Pseudomonadati</taxon>
        <taxon>Pseudomonadota</taxon>
        <taxon>Alphaproteobacteria</taxon>
        <taxon>Acetobacterales</taxon>
        <taxon>Acidocellaceae</taxon>
        <taxon>Acidisoma</taxon>
    </lineage>
</organism>
<proteinExistence type="inferred from homology"/>
<dbReference type="SUPFAM" id="SSF56235">
    <property type="entry name" value="N-terminal nucleophile aminohydrolases (Ntn hydrolases)"/>
    <property type="match status" value="1"/>
</dbReference>
<keyword evidence="3" id="KW-0378">Hydrolase</keyword>
<keyword evidence="6" id="KW-1185">Reference proteome</keyword>
<dbReference type="RefSeq" id="WP_227307040.1">
    <property type="nucleotide sequence ID" value="NZ_JAESVA010000003.1"/>
</dbReference>
<dbReference type="InterPro" id="IPR029055">
    <property type="entry name" value="Ntn_hydrolases_N"/>
</dbReference>
<accession>A0A963Z080</accession>
<dbReference type="PANTHER" id="PTHR43199">
    <property type="entry name" value="GLUTATHIONE HYDROLASE"/>
    <property type="match status" value="1"/>
</dbReference>
<comment type="caution">
    <text evidence="5">The sequence shown here is derived from an EMBL/GenBank/DDBJ whole genome shotgun (WGS) entry which is preliminary data.</text>
</comment>
<dbReference type="Pfam" id="PF01019">
    <property type="entry name" value="G_glu_transpept"/>
    <property type="match status" value="1"/>
</dbReference>
<dbReference type="AlphaFoldDB" id="A0A963Z080"/>
<dbReference type="PRINTS" id="PR01210">
    <property type="entry name" value="GGTRANSPTASE"/>
</dbReference>
<evidence type="ECO:0000256" key="1">
    <source>
        <dbReference type="ARBA" id="ARBA00009381"/>
    </source>
</evidence>
<dbReference type="InterPro" id="IPR043137">
    <property type="entry name" value="GGT_ssub_C"/>
</dbReference>
<reference evidence="5 6" key="1">
    <citation type="journal article" date="2021" name="Microorganisms">
        <title>Acidisoma silvae sp. nov. and Acidisomacellulosilytica sp. nov., Two Acidophilic Bacteria Isolated from Decaying Wood, Hydrolyzing Cellulose and Producing Poly-3-hydroxybutyrate.</title>
        <authorList>
            <person name="Mieszkin S."/>
            <person name="Pouder E."/>
            <person name="Uroz S."/>
            <person name="Simon-Colin C."/>
            <person name="Alain K."/>
        </authorList>
    </citation>
    <scope>NUCLEOTIDE SEQUENCE [LARGE SCALE GENOMIC DNA]</scope>
    <source>
        <strain evidence="5 6">HW T5.17</strain>
    </source>
</reference>
<dbReference type="Proteomes" id="UP000721844">
    <property type="component" value="Unassembled WGS sequence"/>
</dbReference>